<dbReference type="Proteomes" id="UP000199021">
    <property type="component" value="Unassembled WGS sequence"/>
</dbReference>
<evidence type="ECO:0000256" key="4">
    <source>
        <dbReference type="PROSITE-ProRule" id="PRU00169"/>
    </source>
</evidence>
<evidence type="ECO:0000259" key="5">
    <source>
        <dbReference type="PROSITE" id="PS50110"/>
    </source>
</evidence>
<dbReference type="PANTHER" id="PTHR48111">
    <property type="entry name" value="REGULATOR OF RPOS"/>
    <property type="match status" value="1"/>
</dbReference>
<reference evidence="8" key="1">
    <citation type="submission" date="2016-10" db="EMBL/GenBank/DDBJ databases">
        <authorList>
            <person name="Varghese N."/>
            <person name="Submissions S."/>
        </authorList>
    </citation>
    <scope>NUCLEOTIDE SEQUENCE [LARGE SCALE GENOMIC DNA]</scope>
    <source>
        <strain evidence="8">DSM 24740</strain>
    </source>
</reference>
<dbReference type="GO" id="GO:0000976">
    <property type="term" value="F:transcription cis-regulatory region binding"/>
    <property type="evidence" value="ECO:0007669"/>
    <property type="project" value="TreeGrafter"/>
</dbReference>
<keyword evidence="2" id="KW-0902">Two-component regulatory system</keyword>
<evidence type="ECO:0000256" key="1">
    <source>
        <dbReference type="ARBA" id="ARBA00022553"/>
    </source>
</evidence>
<dbReference type="InterPro" id="IPR007492">
    <property type="entry name" value="LytTR_DNA-bd_dom"/>
</dbReference>
<keyword evidence="3" id="KW-0238">DNA-binding</keyword>
<dbReference type="InterPro" id="IPR011006">
    <property type="entry name" value="CheY-like_superfamily"/>
</dbReference>
<dbReference type="Gene3D" id="2.40.50.1020">
    <property type="entry name" value="LytTr DNA-binding domain"/>
    <property type="match status" value="1"/>
</dbReference>
<protein>
    <submittedName>
        <fullName evidence="7">Two component transcriptional regulator, LytTR family</fullName>
    </submittedName>
</protein>
<dbReference type="SMART" id="SM00850">
    <property type="entry name" value="LytTR"/>
    <property type="match status" value="1"/>
</dbReference>
<dbReference type="SUPFAM" id="SSF52172">
    <property type="entry name" value="CheY-like"/>
    <property type="match status" value="1"/>
</dbReference>
<organism evidence="7 8">
    <name type="scientific">Neolewinella agarilytica</name>
    <dbReference type="NCBI Taxonomy" id="478744"/>
    <lineage>
        <taxon>Bacteria</taxon>
        <taxon>Pseudomonadati</taxon>
        <taxon>Bacteroidota</taxon>
        <taxon>Saprospiria</taxon>
        <taxon>Saprospirales</taxon>
        <taxon>Lewinellaceae</taxon>
        <taxon>Neolewinella</taxon>
    </lineage>
</organism>
<dbReference type="OrthoDB" id="2962330at2"/>
<evidence type="ECO:0000256" key="3">
    <source>
        <dbReference type="ARBA" id="ARBA00023125"/>
    </source>
</evidence>
<dbReference type="GO" id="GO:0000156">
    <property type="term" value="F:phosphorelay response regulator activity"/>
    <property type="evidence" value="ECO:0007669"/>
    <property type="project" value="TreeGrafter"/>
</dbReference>
<dbReference type="Gene3D" id="3.40.50.2300">
    <property type="match status" value="1"/>
</dbReference>
<dbReference type="SMART" id="SM00448">
    <property type="entry name" value="REC"/>
    <property type="match status" value="1"/>
</dbReference>
<dbReference type="STRING" id="478744.SAMN05444359_111140"/>
<evidence type="ECO:0000259" key="6">
    <source>
        <dbReference type="PROSITE" id="PS50930"/>
    </source>
</evidence>
<keyword evidence="1 4" id="KW-0597">Phosphoprotein</keyword>
<dbReference type="InterPro" id="IPR039420">
    <property type="entry name" value="WalR-like"/>
</dbReference>
<dbReference type="GO" id="GO:0005829">
    <property type="term" value="C:cytosol"/>
    <property type="evidence" value="ECO:0007669"/>
    <property type="project" value="TreeGrafter"/>
</dbReference>
<dbReference type="GO" id="GO:0032993">
    <property type="term" value="C:protein-DNA complex"/>
    <property type="evidence" value="ECO:0007669"/>
    <property type="project" value="TreeGrafter"/>
</dbReference>
<dbReference type="PROSITE" id="PS50110">
    <property type="entry name" value="RESPONSE_REGULATORY"/>
    <property type="match status" value="1"/>
</dbReference>
<dbReference type="PANTHER" id="PTHR48111:SF40">
    <property type="entry name" value="PHOSPHATE REGULON TRANSCRIPTIONAL REGULATORY PROTEIN PHOB"/>
    <property type="match status" value="1"/>
</dbReference>
<dbReference type="EMBL" id="FOFB01000011">
    <property type="protein sequence ID" value="SEQ54514.1"/>
    <property type="molecule type" value="Genomic_DNA"/>
</dbReference>
<dbReference type="RefSeq" id="WP_090168577.1">
    <property type="nucleotide sequence ID" value="NZ_FOFB01000011.1"/>
</dbReference>
<evidence type="ECO:0000256" key="2">
    <source>
        <dbReference type="ARBA" id="ARBA00023012"/>
    </source>
</evidence>
<name>A0A1H9GWV5_9BACT</name>
<dbReference type="InterPro" id="IPR001789">
    <property type="entry name" value="Sig_transdc_resp-reg_receiver"/>
</dbReference>
<gene>
    <name evidence="7" type="ORF">SAMN05444359_111140</name>
</gene>
<sequence>MADQVRILIVEDEFITMDALRDSLTGMGYAIAGDAMRADEALRVLDEGQTDLAILDINIKGARSGIWLAEQIKERYHIPFIFLTAFGDKQTIADAARTQPGSYLVKPFVEQDLHAAIELAVNTFSATKNLPVPLPNQSPSPVESPKQLLIDDSIFVKDDLVFRRVSISNIQYIQSFRNYLELNVGEGRKYVLRSTLKDFMGQLPSDYFIQTHRSYAVNLQRVNRIGGNFVGVADHEVPISRETKQEVMRRLNLYQ</sequence>
<feature type="domain" description="Response regulatory" evidence="5">
    <location>
        <begin position="6"/>
        <end position="121"/>
    </location>
</feature>
<proteinExistence type="predicted"/>
<dbReference type="Pfam" id="PF00072">
    <property type="entry name" value="Response_reg"/>
    <property type="match status" value="1"/>
</dbReference>
<feature type="modified residue" description="4-aspartylphosphate" evidence="4">
    <location>
        <position position="56"/>
    </location>
</feature>
<dbReference type="PROSITE" id="PS50930">
    <property type="entry name" value="HTH_LYTTR"/>
    <property type="match status" value="1"/>
</dbReference>
<keyword evidence="8" id="KW-1185">Reference proteome</keyword>
<evidence type="ECO:0000313" key="8">
    <source>
        <dbReference type="Proteomes" id="UP000199021"/>
    </source>
</evidence>
<dbReference type="AlphaFoldDB" id="A0A1H9GWV5"/>
<accession>A0A1H9GWV5</accession>
<feature type="domain" description="HTH LytTR-type" evidence="6">
    <location>
        <begin position="165"/>
        <end position="253"/>
    </location>
</feature>
<dbReference type="GO" id="GO:0006355">
    <property type="term" value="P:regulation of DNA-templated transcription"/>
    <property type="evidence" value="ECO:0007669"/>
    <property type="project" value="TreeGrafter"/>
</dbReference>
<dbReference type="CDD" id="cd17534">
    <property type="entry name" value="REC_DC-like"/>
    <property type="match status" value="1"/>
</dbReference>
<evidence type="ECO:0000313" key="7">
    <source>
        <dbReference type="EMBL" id="SEQ54514.1"/>
    </source>
</evidence>
<dbReference type="Pfam" id="PF04397">
    <property type="entry name" value="LytTR"/>
    <property type="match status" value="1"/>
</dbReference>
<dbReference type="InParanoid" id="A0A1H9GWV5"/>